<gene>
    <name evidence="2" type="ORF">PaecuDRAFT_3452</name>
</gene>
<dbReference type="EMBL" id="AEDD01000009">
    <property type="protein sequence ID" value="EFM09949.1"/>
    <property type="molecule type" value="Genomic_DNA"/>
</dbReference>
<proteinExistence type="predicted"/>
<dbReference type="Pfam" id="PF13302">
    <property type="entry name" value="Acetyltransf_3"/>
    <property type="match status" value="1"/>
</dbReference>
<dbReference type="Gene3D" id="3.40.630.30">
    <property type="match status" value="1"/>
</dbReference>
<dbReference type="InterPro" id="IPR000182">
    <property type="entry name" value="GNAT_dom"/>
</dbReference>
<protein>
    <recommendedName>
        <fullName evidence="1">N-acetyltransferase domain-containing protein</fullName>
    </recommendedName>
</protein>
<evidence type="ECO:0000259" key="1">
    <source>
        <dbReference type="Pfam" id="PF13302"/>
    </source>
</evidence>
<dbReference type="eggNOG" id="COG1670">
    <property type="taxonomic scope" value="Bacteria"/>
</dbReference>
<evidence type="ECO:0000313" key="3">
    <source>
        <dbReference type="Proteomes" id="UP000005387"/>
    </source>
</evidence>
<dbReference type="AlphaFoldDB" id="E0ICR3"/>
<dbReference type="STRING" id="717606.PaecuDRAFT_3452"/>
<evidence type="ECO:0000313" key="2">
    <source>
        <dbReference type="EMBL" id="EFM09949.1"/>
    </source>
</evidence>
<dbReference type="GO" id="GO:0016747">
    <property type="term" value="F:acyltransferase activity, transferring groups other than amino-acyl groups"/>
    <property type="evidence" value="ECO:0007669"/>
    <property type="project" value="InterPro"/>
</dbReference>
<accession>E0ICR3</accession>
<reference evidence="2 3" key="1">
    <citation type="submission" date="2010-07" db="EMBL/GenBank/DDBJ databases">
        <title>The draft genome of Paenibacillus curdlanolyticus YK9.</title>
        <authorList>
            <consortium name="US DOE Joint Genome Institute (JGI-PGF)"/>
            <person name="Lucas S."/>
            <person name="Copeland A."/>
            <person name="Lapidus A."/>
            <person name="Cheng J.-F."/>
            <person name="Bruce D."/>
            <person name="Goodwin L."/>
            <person name="Pitluck S."/>
            <person name="Land M.L."/>
            <person name="Hauser L."/>
            <person name="Chang Y.-J."/>
            <person name="Jeffries C."/>
            <person name="Anderson I.J."/>
            <person name="Johnson E."/>
            <person name="Loganathan U."/>
            <person name="Mulhopadhyay B."/>
            <person name="Kyrpides N."/>
            <person name="Woyke T.J."/>
        </authorList>
    </citation>
    <scope>NUCLEOTIDE SEQUENCE [LARGE SCALE GENOMIC DNA]</scope>
    <source>
        <strain evidence="2 3">YK9</strain>
    </source>
</reference>
<organism evidence="2 3">
    <name type="scientific">Paenibacillus curdlanolyticus YK9</name>
    <dbReference type="NCBI Taxonomy" id="717606"/>
    <lineage>
        <taxon>Bacteria</taxon>
        <taxon>Bacillati</taxon>
        <taxon>Bacillota</taxon>
        <taxon>Bacilli</taxon>
        <taxon>Bacillales</taxon>
        <taxon>Paenibacillaceae</taxon>
        <taxon>Paenibacillus</taxon>
    </lineage>
</organism>
<dbReference type="SUPFAM" id="SSF55729">
    <property type="entry name" value="Acyl-CoA N-acyltransferases (Nat)"/>
    <property type="match status" value="1"/>
</dbReference>
<dbReference type="RefSeq" id="WP_006039440.1">
    <property type="nucleotide sequence ID" value="NZ_AEDD01000009.1"/>
</dbReference>
<dbReference type="Proteomes" id="UP000005387">
    <property type="component" value="Unassembled WGS sequence"/>
</dbReference>
<sequence>MTIIYPNNELQLRELTHEDWMDVHRYASQEIVCKYQPWGPNTEGETEAFVRQVINDALQEPRTRYVFAIAIKDHDTPPATRETQAHREF</sequence>
<name>E0ICR3_9BACL</name>
<keyword evidence="3" id="KW-1185">Reference proteome</keyword>
<feature type="domain" description="N-acetyltransferase" evidence="1">
    <location>
        <begin position="10"/>
        <end position="73"/>
    </location>
</feature>
<dbReference type="InterPro" id="IPR016181">
    <property type="entry name" value="Acyl_CoA_acyltransferase"/>
</dbReference>